<keyword evidence="2" id="KW-1185">Reference proteome</keyword>
<comment type="caution">
    <text evidence="1">The sequence shown here is derived from an EMBL/GenBank/DDBJ whole genome shotgun (WGS) entry which is preliminary data.</text>
</comment>
<organism evidence="1 2">
    <name type="scientific">Actinoallomurus spadix</name>
    <dbReference type="NCBI Taxonomy" id="79912"/>
    <lineage>
        <taxon>Bacteria</taxon>
        <taxon>Bacillati</taxon>
        <taxon>Actinomycetota</taxon>
        <taxon>Actinomycetes</taxon>
        <taxon>Streptosporangiales</taxon>
        <taxon>Thermomonosporaceae</taxon>
        <taxon>Actinoallomurus</taxon>
    </lineage>
</organism>
<sequence>MNAIDRTQVEKCARLGRRLSARYDDYRRDALTHLGEDGPEAQETAHIAAALFSLRDSDVEQYRKVMAEVFDDEQAARLIDEEAGA</sequence>
<reference evidence="2" key="1">
    <citation type="journal article" date="2019" name="Int. J. Syst. Evol. Microbiol.">
        <title>The Global Catalogue of Microorganisms (GCM) 10K type strain sequencing project: providing services to taxonomists for standard genome sequencing and annotation.</title>
        <authorList>
            <consortium name="The Broad Institute Genomics Platform"/>
            <consortium name="The Broad Institute Genome Sequencing Center for Infectious Disease"/>
            <person name="Wu L."/>
            <person name="Ma J."/>
        </authorList>
    </citation>
    <scope>NUCLEOTIDE SEQUENCE [LARGE SCALE GENOMIC DNA]</scope>
    <source>
        <strain evidence="2">JCM 3146</strain>
    </source>
</reference>
<dbReference type="RefSeq" id="WP_252801373.1">
    <property type="nucleotide sequence ID" value="NZ_BAAABM010000037.1"/>
</dbReference>
<name>A0ABP3GKW6_9ACTN</name>
<evidence type="ECO:0000313" key="2">
    <source>
        <dbReference type="Proteomes" id="UP001501822"/>
    </source>
</evidence>
<evidence type="ECO:0000313" key="1">
    <source>
        <dbReference type="EMBL" id="GAA0348075.1"/>
    </source>
</evidence>
<dbReference type="Proteomes" id="UP001501822">
    <property type="component" value="Unassembled WGS sequence"/>
</dbReference>
<dbReference type="EMBL" id="BAAABM010000037">
    <property type="protein sequence ID" value="GAA0348075.1"/>
    <property type="molecule type" value="Genomic_DNA"/>
</dbReference>
<proteinExistence type="predicted"/>
<accession>A0ABP3GKW6</accession>
<gene>
    <name evidence="1" type="ORF">GCM10010151_42240</name>
</gene>
<protein>
    <submittedName>
        <fullName evidence="1">Uncharacterized protein</fullName>
    </submittedName>
</protein>